<dbReference type="Pfam" id="PF03446">
    <property type="entry name" value="NAD_binding_2"/>
    <property type="match status" value="1"/>
</dbReference>
<protein>
    <submittedName>
        <fullName evidence="3">NAD(P)-binding domain-containing protein</fullName>
    </submittedName>
</protein>
<dbReference type="EMBL" id="JAQIIO010000005">
    <property type="protein sequence ID" value="MDA5094595.1"/>
    <property type="molecule type" value="Genomic_DNA"/>
</dbReference>
<dbReference type="InterPro" id="IPR006115">
    <property type="entry name" value="6PGDH_NADP-bd"/>
</dbReference>
<dbReference type="InterPro" id="IPR015815">
    <property type="entry name" value="HIBADH-related"/>
</dbReference>
<dbReference type="Proteomes" id="UP001528040">
    <property type="component" value="Unassembled WGS sequence"/>
</dbReference>
<evidence type="ECO:0000313" key="4">
    <source>
        <dbReference type="Proteomes" id="UP001528040"/>
    </source>
</evidence>
<sequence length="307" mass="32507">MTEYDAEQDELMHLSNTNIAFIGLGNMGSALARSLLATKANIRVWNRSPEKAVALQQEGAIVAKSASEVINGCSAIVVCLSNYAAWKQITENETVREKLSGVTVIQLTGATVAEVQQDAELMSTCGAHLIKGAILCLPEQIGTDDASIVVAGPEHIVTGHDAVLKTMSPSITYLGDNYSAPVVLSRAAISSMLGFLMGTINGATMCDVGGVPLSAFRDQVARNAGLMQREPLRLIDAIAAGNTQETQASLAVWGEGHAALLTLSETLGVETLFHDGIRAMFEKALNQGLGEHDLSAMDQAFRPADRK</sequence>
<dbReference type="Gene3D" id="3.40.50.720">
    <property type="entry name" value="NAD(P)-binding Rossmann-like Domain"/>
    <property type="match status" value="1"/>
</dbReference>
<comment type="caution">
    <text evidence="3">The sequence shown here is derived from an EMBL/GenBank/DDBJ whole genome shotgun (WGS) entry which is preliminary data.</text>
</comment>
<dbReference type="PIRSF" id="PIRSF000103">
    <property type="entry name" value="HIBADH"/>
    <property type="match status" value="1"/>
</dbReference>
<evidence type="ECO:0000259" key="2">
    <source>
        <dbReference type="Pfam" id="PF03446"/>
    </source>
</evidence>
<dbReference type="SUPFAM" id="SSF51735">
    <property type="entry name" value="NAD(P)-binding Rossmann-fold domains"/>
    <property type="match status" value="1"/>
</dbReference>
<keyword evidence="1" id="KW-0560">Oxidoreductase</keyword>
<keyword evidence="4" id="KW-1185">Reference proteome</keyword>
<evidence type="ECO:0000313" key="3">
    <source>
        <dbReference type="EMBL" id="MDA5094595.1"/>
    </source>
</evidence>
<dbReference type="PANTHER" id="PTHR43580">
    <property type="entry name" value="OXIDOREDUCTASE GLYR1-RELATED"/>
    <property type="match status" value="1"/>
</dbReference>
<dbReference type="RefSeq" id="WP_271054304.1">
    <property type="nucleotide sequence ID" value="NZ_JAQIIO010000005.1"/>
</dbReference>
<dbReference type="InterPro" id="IPR036291">
    <property type="entry name" value="NAD(P)-bd_dom_sf"/>
</dbReference>
<gene>
    <name evidence="3" type="ORF">O2N63_10915</name>
</gene>
<evidence type="ECO:0000256" key="1">
    <source>
        <dbReference type="ARBA" id="ARBA00023002"/>
    </source>
</evidence>
<dbReference type="InterPro" id="IPR013328">
    <property type="entry name" value="6PGD_dom2"/>
</dbReference>
<organism evidence="3 4">
    <name type="scientific">Aliiroseovarius salicola</name>
    <dbReference type="NCBI Taxonomy" id="3009082"/>
    <lineage>
        <taxon>Bacteria</taxon>
        <taxon>Pseudomonadati</taxon>
        <taxon>Pseudomonadota</taxon>
        <taxon>Alphaproteobacteria</taxon>
        <taxon>Rhodobacterales</taxon>
        <taxon>Paracoccaceae</taxon>
        <taxon>Aliiroseovarius</taxon>
    </lineage>
</organism>
<dbReference type="InterPro" id="IPR051265">
    <property type="entry name" value="HIBADH-related_NP60_sf"/>
</dbReference>
<name>A0ABT4W270_9RHOB</name>
<feature type="domain" description="6-phosphogluconate dehydrogenase NADP-binding" evidence="2">
    <location>
        <begin position="18"/>
        <end position="175"/>
    </location>
</feature>
<dbReference type="Gene3D" id="1.10.1040.10">
    <property type="entry name" value="N-(1-d-carboxylethyl)-l-norvaline Dehydrogenase, domain 2"/>
    <property type="match status" value="1"/>
</dbReference>
<reference evidence="3 4" key="1">
    <citation type="submission" date="2023-01" db="EMBL/GenBank/DDBJ databases">
        <authorList>
            <person name="Yoon J.-W."/>
        </authorList>
    </citation>
    <scope>NUCLEOTIDE SEQUENCE [LARGE SCALE GENOMIC DNA]</scope>
    <source>
        <strain evidence="3 4">KMU-50</strain>
    </source>
</reference>
<accession>A0ABT4W270</accession>
<proteinExistence type="predicted"/>
<dbReference type="PANTHER" id="PTHR43580:SF2">
    <property type="entry name" value="CYTOKINE-LIKE NUCLEAR FACTOR N-PAC"/>
    <property type="match status" value="1"/>
</dbReference>